<dbReference type="InterPro" id="IPR004401">
    <property type="entry name" value="YbaB/EbfC"/>
</dbReference>
<feature type="region of interest" description="Disordered" evidence="2">
    <location>
        <begin position="130"/>
        <end position="151"/>
    </location>
</feature>
<evidence type="ECO:0000313" key="3">
    <source>
        <dbReference type="EMBL" id="TWF74017.1"/>
    </source>
</evidence>
<dbReference type="Proteomes" id="UP000316603">
    <property type="component" value="Unassembled WGS sequence"/>
</dbReference>
<dbReference type="RefSeq" id="WP_145872338.1">
    <property type="nucleotide sequence ID" value="NZ_BNCE01000037.1"/>
</dbReference>
<feature type="coiled-coil region" evidence="1">
    <location>
        <begin position="9"/>
        <end position="36"/>
    </location>
</feature>
<evidence type="ECO:0000256" key="2">
    <source>
        <dbReference type="SAM" id="MobiDB-lite"/>
    </source>
</evidence>
<keyword evidence="3" id="KW-0238">DNA-binding</keyword>
<evidence type="ECO:0000313" key="4">
    <source>
        <dbReference type="Proteomes" id="UP000316603"/>
    </source>
</evidence>
<keyword evidence="1" id="KW-0175">Coiled coil</keyword>
<evidence type="ECO:0000256" key="1">
    <source>
        <dbReference type="SAM" id="Coils"/>
    </source>
</evidence>
<name>A0A561SGS3_9ACTN</name>
<comment type="caution">
    <text evidence="3">The sequence shown here is derived from an EMBL/GenBank/DDBJ whole genome shotgun (WGS) entry which is preliminary data.</text>
</comment>
<keyword evidence="4" id="KW-1185">Reference proteome</keyword>
<accession>A0A561SGS3</accession>
<organism evidence="3 4">
    <name type="scientific">Streptomyces capillispiralis</name>
    <dbReference type="NCBI Taxonomy" id="68182"/>
    <lineage>
        <taxon>Bacteria</taxon>
        <taxon>Bacillati</taxon>
        <taxon>Actinomycetota</taxon>
        <taxon>Actinomycetes</taxon>
        <taxon>Kitasatosporales</taxon>
        <taxon>Streptomycetaceae</taxon>
        <taxon>Streptomyces</taxon>
    </lineage>
</organism>
<dbReference type="InterPro" id="IPR036894">
    <property type="entry name" value="YbaB-like_sf"/>
</dbReference>
<dbReference type="OrthoDB" id="4313934at2"/>
<proteinExistence type="predicted"/>
<dbReference type="Pfam" id="PF02575">
    <property type="entry name" value="YbaB_DNA_bd"/>
    <property type="match status" value="1"/>
</dbReference>
<dbReference type="GO" id="GO:0003677">
    <property type="term" value="F:DNA binding"/>
    <property type="evidence" value="ECO:0007669"/>
    <property type="project" value="UniProtKB-KW"/>
</dbReference>
<dbReference type="AlphaFoldDB" id="A0A561SGS3"/>
<dbReference type="EMBL" id="VIWV01000002">
    <property type="protein sequence ID" value="TWF74017.1"/>
    <property type="molecule type" value="Genomic_DNA"/>
</dbReference>
<gene>
    <name evidence="3" type="ORF">FHX78_1249</name>
</gene>
<reference evidence="3 4" key="1">
    <citation type="submission" date="2019-06" db="EMBL/GenBank/DDBJ databases">
        <title>Sequencing the genomes of 1000 actinobacteria strains.</title>
        <authorList>
            <person name="Klenk H.-P."/>
        </authorList>
    </citation>
    <scope>NUCLEOTIDE SEQUENCE [LARGE SCALE GENOMIC DNA]</scope>
    <source>
        <strain evidence="3 4">DSM 41695</strain>
    </source>
</reference>
<dbReference type="Gene3D" id="3.30.1310.10">
    <property type="entry name" value="Nucleoid-associated protein YbaB-like domain"/>
    <property type="match status" value="1"/>
</dbReference>
<sequence length="151" mass="16490">MTEPIEERLAKAMAHLEETRQAVDHAQQQLRTATVTVRSKDRSVEVTVDSQGHLGEVKFLNGKYRTMGAAQLSAAVAEAAHQAQADMAHMVLEAFRPVSETSGAQPHVEGSGVEWDDIFGPLLDTVDKGADARRRAGDRLRDEITEDGERG</sequence>
<protein>
    <submittedName>
        <fullName evidence="3">YbaB/EbfC DNA-binding family protein</fullName>
    </submittedName>
</protein>